<dbReference type="PANTHER" id="PTHR12601">
    <property type="entry name" value="EUKARYOTIC TRANSLATION INITIATION FACTOR 3 SUBUNIT EIF-3"/>
    <property type="match status" value="1"/>
</dbReference>
<evidence type="ECO:0000313" key="3">
    <source>
        <dbReference type="EMBL" id="CAG8783867.1"/>
    </source>
</evidence>
<dbReference type="PROSITE" id="PS51823">
    <property type="entry name" value="CLU"/>
    <property type="match status" value="1"/>
</dbReference>
<evidence type="ECO:0000259" key="2">
    <source>
        <dbReference type="PROSITE" id="PS51823"/>
    </source>
</evidence>
<comment type="caution">
    <text evidence="3">The sequence shown here is derived from an EMBL/GenBank/DDBJ whole genome shotgun (WGS) entry which is preliminary data.</text>
</comment>
<dbReference type="GO" id="GO:0048312">
    <property type="term" value="P:intracellular distribution of mitochondria"/>
    <property type="evidence" value="ECO:0007669"/>
    <property type="project" value="TreeGrafter"/>
</dbReference>
<protein>
    <submittedName>
        <fullName evidence="3">6201_t:CDS:1</fullName>
    </submittedName>
</protein>
<feature type="domain" description="Clu" evidence="2">
    <location>
        <begin position="1"/>
        <end position="67"/>
    </location>
</feature>
<dbReference type="OrthoDB" id="1414216at2759"/>
<dbReference type="AlphaFoldDB" id="A0A9N9P2C3"/>
<feature type="non-terminal residue" evidence="3">
    <location>
        <position position="1"/>
    </location>
</feature>
<evidence type="ECO:0000256" key="1">
    <source>
        <dbReference type="SAM" id="MobiDB-lite"/>
    </source>
</evidence>
<reference evidence="3" key="1">
    <citation type="submission" date="2021-06" db="EMBL/GenBank/DDBJ databases">
        <authorList>
            <person name="Kallberg Y."/>
            <person name="Tangrot J."/>
            <person name="Rosling A."/>
        </authorList>
    </citation>
    <scope>NUCLEOTIDE SEQUENCE</scope>
    <source>
        <strain evidence="3">CL551</strain>
    </source>
</reference>
<dbReference type="Proteomes" id="UP000789342">
    <property type="component" value="Unassembled WGS sequence"/>
</dbReference>
<gene>
    <name evidence="3" type="ORF">AMORRO_LOCUS17548</name>
</gene>
<dbReference type="EMBL" id="CAJVPV010054966">
    <property type="protein sequence ID" value="CAG8783867.1"/>
    <property type="molecule type" value="Genomic_DNA"/>
</dbReference>
<proteinExistence type="predicted"/>
<organism evidence="3 4">
    <name type="scientific">Acaulospora morrowiae</name>
    <dbReference type="NCBI Taxonomy" id="94023"/>
    <lineage>
        <taxon>Eukaryota</taxon>
        <taxon>Fungi</taxon>
        <taxon>Fungi incertae sedis</taxon>
        <taxon>Mucoromycota</taxon>
        <taxon>Glomeromycotina</taxon>
        <taxon>Glomeromycetes</taxon>
        <taxon>Diversisporales</taxon>
        <taxon>Acaulosporaceae</taxon>
        <taxon>Acaulospora</taxon>
    </lineage>
</organism>
<keyword evidence="4" id="KW-1185">Reference proteome</keyword>
<sequence length="161" mass="18630">LCSNPEFHEIVEKAAKILHLSEHTVCDAKGTIVKLYTSLETKGLMGDDGRRYLFDLYRFSPVDIEFLEQECEVKEDSDMPAYPHKLTLLRPELIESCWESKFRSWLQEKANKKQENENAPEETVIANADEFSFAFNPDAFTNYKTPPGEEYDKIRAADEEN</sequence>
<dbReference type="Pfam" id="PF13236">
    <property type="entry name" value="CLU"/>
    <property type="match status" value="1"/>
</dbReference>
<dbReference type="PANTHER" id="PTHR12601:SF6">
    <property type="entry name" value="CLUSTERED MITOCHONDRIA PROTEIN HOMOLOG"/>
    <property type="match status" value="1"/>
</dbReference>
<feature type="region of interest" description="Disordered" evidence="1">
    <location>
        <begin position="138"/>
        <end position="161"/>
    </location>
</feature>
<feature type="non-terminal residue" evidence="3">
    <location>
        <position position="161"/>
    </location>
</feature>
<dbReference type="InterPro" id="IPR025697">
    <property type="entry name" value="CLU_dom"/>
</dbReference>
<dbReference type="GO" id="GO:0005737">
    <property type="term" value="C:cytoplasm"/>
    <property type="evidence" value="ECO:0007669"/>
    <property type="project" value="TreeGrafter"/>
</dbReference>
<dbReference type="GO" id="GO:0003729">
    <property type="term" value="F:mRNA binding"/>
    <property type="evidence" value="ECO:0007669"/>
    <property type="project" value="TreeGrafter"/>
</dbReference>
<feature type="compositionally biased region" description="Basic and acidic residues" evidence="1">
    <location>
        <begin position="150"/>
        <end position="161"/>
    </location>
</feature>
<accession>A0A9N9P2C3</accession>
<evidence type="ECO:0000313" key="4">
    <source>
        <dbReference type="Proteomes" id="UP000789342"/>
    </source>
</evidence>
<name>A0A9N9P2C3_9GLOM</name>
<dbReference type="InterPro" id="IPR027523">
    <property type="entry name" value="CLU_prot"/>
</dbReference>